<evidence type="ECO:0000313" key="4">
    <source>
        <dbReference type="EMBL" id="AEF99102.1"/>
    </source>
</evidence>
<dbReference type="GO" id="GO:0030643">
    <property type="term" value="P:intracellular phosphate ion homeostasis"/>
    <property type="evidence" value="ECO:0007669"/>
    <property type="project" value="InterPro"/>
</dbReference>
<organism evidence="4 5">
    <name type="scientific">Methylomonas methanica (strain DSM 25384 / MC09)</name>
    <dbReference type="NCBI Taxonomy" id="857087"/>
    <lineage>
        <taxon>Bacteria</taxon>
        <taxon>Pseudomonadati</taxon>
        <taxon>Pseudomonadota</taxon>
        <taxon>Gammaproteobacteria</taxon>
        <taxon>Methylococcales</taxon>
        <taxon>Methylococcaceae</taxon>
        <taxon>Methylomonas</taxon>
    </lineage>
</organism>
<accession>G0A455</accession>
<keyword evidence="5" id="KW-1185">Reference proteome</keyword>
<dbReference type="PANTHER" id="PTHR42930:SF3">
    <property type="entry name" value="PHOSPHATE-SPECIFIC TRANSPORT SYSTEM ACCESSORY PROTEIN PHOU"/>
    <property type="match status" value="1"/>
</dbReference>
<dbReference type="STRING" id="857087.Metme_0659"/>
<dbReference type="InterPro" id="IPR026022">
    <property type="entry name" value="PhoU_dom"/>
</dbReference>
<dbReference type="InterPro" id="IPR028366">
    <property type="entry name" value="PhoU"/>
</dbReference>
<protein>
    <submittedName>
        <fullName evidence="4">Phosphate uptake regulator, PhoU</fullName>
    </submittedName>
</protein>
<reference key="2">
    <citation type="submission" date="2011-05" db="EMBL/GenBank/DDBJ databases">
        <title>Complete genome sequence of the aerobic marine methanotroph Methylomonas methanica MC09.</title>
        <authorList>
            <person name="Boden R."/>
            <person name="Cunliffe M."/>
            <person name="Scanlan J."/>
            <person name="Moussard H."/>
            <person name="Kits K.D."/>
            <person name="Klotz M."/>
            <person name="Jetten M."/>
            <person name="Vuilleumier S."/>
            <person name="Han J."/>
            <person name="Peters L."/>
            <person name="Mikhailova N."/>
            <person name="Teshima H."/>
            <person name="Tapia R."/>
            <person name="Kyrpides N."/>
            <person name="Ivanova N."/>
            <person name="Pagani I."/>
            <person name="Cheng J.-F."/>
            <person name="Goodwin L."/>
            <person name="Han C."/>
            <person name="Hauser L."/>
            <person name="Land M."/>
            <person name="Lapidus A."/>
            <person name="Lucas S."/>
            <person name="Pitluck S."/>
            <person name="Woyke T."/>
            <person name="Stein L.Y."/>
            <person name="Murrell C."/>
        </authorList>
    </citation>
    <scope>NUCLEOTIDE SEQUENCE</scope>
    <source>
        <strain>MC09</strain>
    </source>
</reference>
<dbReference type="SUPFAM" id="SSF109755">
    <property type="entry name" value="PhoU-like"/>
    <property type="match status" value="1"/>
</dbReference>
<comment type="similarity">
    <text evidence="1">Belongs to the PhoU family.</text>
</comment>
<reference evidence="5" key="3">
    <citation type="submission" date="2011-05" db="EMBL/GenBank/DDBJ databases">
        <title>Complete sequence of Methylomonas methanica MC09.</title>
        <authorList>
            <consortium name="US DOE Joint Genome Institute"/>
            <person name="Lucas S."/>
            <person name="Han J."/>
            <person name="Lapidus A."/>
            <person name="Cheng J.-F."/>
            <person name="Goodwin L."/>
            <person name="Pitluck S."/>
            <person name="Peters L."/>
            <person name="Mikhailova N."/>
            <person name="Teshima H."/>
            <person name="Han C."/>
            <person name="Tapia R."/>
            <person name="Land M."/>
            <person name="Hauser L."/>
            <person name="Kyrpides N."/>
            <person name="Ivanova N."/>
            <person name="Pagani I."/>
            <person name="Stein L."/>
            <person name="Woyke T."/>
        </authorList>
    </citation>
    <scope>NUCLEOTIDE SEQUENCE [LARGE SCALE GENOMIC DNA]</scope>
    <source>
        <strain evidence="5">MC09</strain>
    </source>
</reference>
<reference evidence="4 5" key="1">
    <citation type="journal article" date="2011" name="J. Bacteriol.">
        <title>Complete Genome Sequence of the Aerobic Marine Methanotroph Methylomonas methanica MC09.</title>
        <authorList>
            <person name="Boden R."/>
            <person name="Cunliffe M."/>
            <person name="Scanlan J."/>
            <person name="Moussard H."/>
            <person name="Kits K.D."/>
            <person name="Klotz M.G."/>
            <person name="Jetten M.S."/>
            <person name="Vuilleumier S."/>
            <person name="Han J."/>
            <person name="Peters L."/>
            <person name="Mikhailova N."/>
            <person name="Teshima H."/>
            <person name="Tapia R."/>
            <person name="Kyrpides N."/>
            <person name="Ivanova N."/>
            <person name="Pagani I."/>
            <person name="Cheng J.F."/>
            <person name="Goodwin L."/>
            <person name="Han C."/>
            <person name="Hauser L."/>
            <person name="Land M.L."/>
            <person name="Lapidus A."/>
            <person name="Lucas S."/>
            <person name="Pitluck S."/>
            <person name="Woyke T."/>
            <person name="Stein L."/>
            <person name="Murrell J.C."/>
        </authorList>
    </citation>
    <scope>NUCLEOTIDE SEQUENCE [LARGE SCALE GENOMIC DNA]</scope>
    <source>
        <strain evidence="4 5">MC09</strain>
    </source>
</reference>
<evidence type="ECO:0000256" key="1">
    <source>
        <dbReference type="ARBA" id="ARBA00008107"/>
    </source>
</evidence>
<dbReference type="HOGENOM" id="CLU_078518_2_1_6"/>
<evidence type="ECO:0000256" key="2">
    <source>
        <dbReference type="ARBA" id="ARBA00022592"/>
    </source>
</evidence>
<dbReference type="GO" id="GO:0006817">
    <property type="term" value="P:phosphate ion transport"/>
    <property type="evidence" value="ECO:0007669"/>
    <property type="project" value="UniProtKB-KW"/>
</dbReference>
<dbReference type="GO" id="GO:0045936">
    <property type="term" value="P:negative regulation of phosphate metabolic process"/>
    <property type="evidence" value="ECO:0007669"/>
    <property type="project" value="InterPro"/>
</dbReference>
<dbReference type="InterPro" id="IPR038078">
    <property type="entry name" value="PhoU-like_sf"/>
</dbReference>
<dbReference type="Gene3D" id="1.20.58.220">
    <property type="entry name" value="Phosphate transport system protein phou homolog 2, domain 2"/>
    <property type="match status" value="1"/>
</dbReference>
<keyword evidence="2" id="KW-0813">Transport</keyword>
<dbReference type="PANTHER" id="PTHR42930">
    <property type="entry name" value="PHOSPHATE-SPECIFIC TRANSPORT SYSTEM ACCESSORY PROTEIN PHOU"/>
    <property type="match status" value="1"/>
</dbReference>
<proteinExistence type="inferred from homology"/>
<evidence type="ECO:0000259" key="3">
    <source>
        <dbReference type="Pfam" id="PF01895"/>
    </source>
</evidence>
<gene>
    <name evidence="4" type="ordered locus">Metme_0659</name>
</gene>
<dbReference type="KEGG" id="mmt:Metme_0659"/>
<dbReference type="EMBL" id="CP002738">
    <property type="protein sequence ID" value="AEF99102.1"/>
    <property type="molecule type" value="Genomic_DNA"/>
</dbReference>
<name>G0A455_METMM</name>
<dbReference type="RefSeq" id="WP_013817373.1">
    <property type="nucleotide sequence ID" value="NC_015572.1"/>
</dbReference>
<feature type="domain" description="PhoU" evidence="3">
    <location>
        <begin position="28"/>
        <end position="115"/>
    </location>
</feature>
<dbReference type="Pfam" id="PF01895">
    <property type="entry name" value="PhoU"/>
    <property type="match status" value="1"/>
</dbReference>
<dbReference type="AlphaFoldDB" id="G0A455"/>
<evidence type="ECO:0000313" key="5">
    <source>
        <dbReference type="Proteomes" id="UP000008888"/>
    </source>
</evidence>
<keyword evidence="2" id="KW-0592">Phosphate transport</keyword>
<dbReference type="eggNOG" id="COG0704">
    <property type="taxonomic scope" value="Bacteria"/>
</dbReference>
<sequence>MAIHTGNIIQQPRLHYFDGELGCLHGLLLEMTEQLILQLEQTLHALDYADMALALSVIERDVKINAYHAKIETEVRGVLGRQGTLANDLRTVLRISNIADALEKTGNEITDFAARIPALTLRDQSEKPELLTDIFNIGGLIKIMLNKMTAVLESRDSNQAYKLMHYGLHCETQVQEGIKQQLALVLQNPELLDPALDALYILKTLERCSEHCRKIAGYLIFMLDSIDIRGYLHAEPIRT</sequence>
<dbReference type="OrthoDB" id="9814256at2"/>
<dbReference type="Proteomes" id="UP000008888">
    <property type="component" value="Chromosome"/>
</dbReference>